<dbReference type="SUPFAM" id="SSF56219">
    <property type="entry name" value="DNase I-like"/>
    <property type="match status" value="1"/>
</dbReference>
<dbReference type="GO" id="GO:0015031">
    <property type="term" value="P:protein transport"/>
    <property type="evidence" value="ECO:0007669"/>
    <property type="project" value="UniProtKB-KW"/>
</dbReference>
<feature type="compositionally biased region" description="Basic and acidic residues" evidence="13">
    <location>
        <begin position="762"/>
        <end position="771"/>
    </location>
</feature>
<dbReference type="InterPro" id="IPR036691">
    <property type="entry name" value="Endo/exonu/phosph_ase_sf"/>
</dbReference>
<accession>A0A3B5PXM3</accession>
<name>A0A3B5PXM3_XIPMA</name>
<evidence type="ECO:0000256" key="1">
    <source>
        <dbReference type="ARBA" id="ARBA00004419"/>
    </source>
</evidence>
<dbReference type="PANTHER" id="PTHR22957:SF337">
    <property type="entry name" value="TBC1 DOMAIN FAMILY MEMBER 5"/>
    <property type="match status" value="1"/>
</dbReference>
<keyword evidence="10" id="KW-0968">Cytoplasmic vesicle</keyword>
<evidence type="ECO:0000256" key="7">
    <source>
        <dbReference type="ARBA" id="ARBA00022927"/>
    </source>
</evidence>
<dbReference type="STRING" id="8083.ENSXMAP00000024408"/>
<keyword evidence="16" id="KW-1185">Reference proteome</keyword>
<dbReference type="FunCoup" id="A0A3B5PXM3">
    <property type="interactions" value="579"/>
</dbReference>
<comment type="subcellular location">
    <subcellularLocation>
        <location evidence="1">Cytoplasmic vesicle</location>
        <location evidence="1">Autophagosome</location>
    </subcellularLocation>
    <subcellularLocation>
        <location evidence="2">Endosome membrane</location>
    </subcellularLocation>
</comment>
<dbReference type="FunFam" id="1.10.8.270:FF:000011">
    <property type="entry name" value="TBC1 domain family member 5"/>
    <property type="match status" value="1"/>
</dbReference>
<dbReference type="InterPro" id="IPR000195">
    <property type="entry name" value="Rab-GAP-TBC_dom"/>
</dbReference>
<feature type="region of interest" description="Disordered" evidence="13">
    <location>
        <begin position="1"/>
        <end position="43"/>
    </location>
</feature>
<evidence type="ECO:0000256" key="5">
    <source>
        <dbReference type="ARBA" id="ARBA00022553"/>
    </source>
</evidence>
<reference evidence="16" key="1">
    <citation type="submission" date="2012-01" db="EMBL/GenBank/DDBJ databases">
        <authorList>
            <person name="Walter R."/>
            <person name="Schartl M."/>
            <person name="Warren W."/>
        </authorList>
    </citation>
    <scope>NUCLEOTIDE SEQUENCE [LARGE SCALE GENOMIC DNA]</scope>
    <source>
        <strain evidence="16">JP 163 A</strain>
    </source>
</reference>
<dbReference type="GO" id="GO:0006914">
    <property type="term" value="P:autophagy"/>
    <property type="evidence" value="ECO:0007669"/>
    <property type="project" value="UniProtKB-KW"/>
</dbReference>
<evidence type="ECO:0000256" key="8">
    <source>
        <dbReference type="ARBA" id="ARBA00023006"/>
    </source>
</evidence>
<evidence type="ECO:0000259" key="14">
    <source>
        <dbReference type="PROSITE" id="PS50086"/>
    </source>
</evidence>
<dbReference type="Ensembl" id="ENSXMAT00000033369.1">
    <property type="protein sequence ID" value="ENSXMAP00000024408.1"/>
    <property type="gene ID" value="ENSXMAG00000000878.2"/>
</dbReference>
<keyword evidence="3" id="KW-0813">Transport</keyword>
<feature type="domain" description="Rab-GAP TBC" evidence="14">
    <location>
        <begin position="78"/>
        <end position="356"/>
    </location>
</feature>
<evidence type="ECO:0000256" key="9">
    <source>
        <dbReference type="ARBA" id="ARBA00023136"/>
    </source>
</evidence>
<dbReference type="Proteomes" id="UP000002852">
    <property type="component" value="Unassembled WGS sequence"/>
</dbReference>
<dbReference type="GO" id="GO:0005776">
    <property type="term" value="C:autophagosome"/>
    <property type="evidence" value="ECO:0007669"/>
    <property type="project" value="UniProtKB-SubCell"/>
</dbReference>
<proteinExistence type="predicted"/>
<keyword evidence="5" id="KW-0597">Phosphoprotein</keyword>
<feature type="region of interest" description="Disordered" evidence="13">
    <location>
        <begin position="737"/>
        <end position="795"/>
    </location>
</feature>
<dbReference type="SMART" id="SM00164">
    <property type="entry name" value="TBC"/>
    <property type="match status" value="1"/>
</dbReference>
<dbReference type="Pfam" id="PF00566">
    <property type="entry name" value="RabGAP-TBC"/>
    <property type="match status" value="2"/>
</dbReference>
<evidence type="ECO:0000256" key="6">
    <source>
        <dbReference type="ARBA" id="ARBA00022753"/>
    </source>
</evidence>
<feature type="region of interest" description="Disordered" evidence="13">
    <location>
        <begin position="561"/>
        <end position="612"/>
    </location>
</feature>
<organism evidence="15 16">
    <name type="scientific">Xiphophorus maculatus</name>
    <name type="common">Southern platyfish</name>
    <name type="synonym">Platypoecilus maculatus</name>
    <dbReference type="NCBI Taxonomy" id="8083"/>
    <lineage>
        <taxon>Eukaryota</taxon>
        <taxon>Metazoa</taxon>
        <taxon>Chordata</taxon>
        <taxon>Craniata</taxon>
        <taxon>Vertebrata</taxon>
        <taxon>Euteleostomi</taxon>
        <taxon>Actinopterygii</taxon>
        <taxon>Neopterygii</taxon>
        <taxon>Teleostei</taxon>
        <taxon>Neoteleostei</taxon>
        <taxon>Acanthomorphata</taxon>
        <taxon>Ovalentaria</taxon>
        <taxon>Atherinomorphae</taxon>
        <taxon>Cyprinodontiformes</taxon>
        <taxon>Poeciliidae</taxon>
        <taxon>Poeciliinae</taxon>
        <taxon>Xiphophorus</taxon>
    </lineage>
</organism>
<dbReference type="Gene3D" id="3.60.10.10">
    <property type="entry name" value="Endonuclease/exonuclease/phosphatase"/>
    <property type="match status" value="1"/>
</dbReference>
<keyword evidence="4" id="KW-0343">GTPase activation</keyword>
<dbReference type="GO" id="GO:0010008">
    <property type="term" value="C:endosome membrane"/>
    <property type="evidence" value="ECO:0007669"/>
    <property type="project" value="UniProtKB-SubCell"/>
</dbReference>
<reference evidence="16" key="2">
    <citation type="journal article" date="2013" name="Nat. Genet.">
        <title>The genome of the platyfish, Xiphophorus maculatus, provides insights into evolutionary adaptation and several complex traits.</title>
        <authorList>
            <person name="Schartl M."/>
            <person name="Walter R.B."/>
            <person name="Shen Y."/>
            <person name="Garcia T."/>
            <person name="Catchen J."/>
            <person name="Amores A."/>
            <person name="Braasch I."/>
            <person name="Chalopin D."/>
            <person name="Volff J.N."/>
            <person name="Lesch K.P."/>
            <person name="Bisazza A."/>
            <person name="Minx P."/>
            <person name="Hillier L."/>
            <person name="Wilson R.K."/>
            <person name="Fuerstenberg S."/>
            <person name="Boore J."/>
            <person name="Searle S."/>
            <person name="Postlethwait J.H."/>
            <person name="Warren W.C."/>
        </authorList>
    </citation>
    <scope>NUCLEOTIDE SEQUENCE [LARGE SCALE GENOMIC DNA]</scope>
    <source>
        <strain evidence="16">JP 163 A</strain>
    </source>
</reference>
<feature type="compositionally biased region" description="Basic and acidic residues" evidence="13">
    <location>
        <begin position="743"/>
        <end position="752"/>
    </location>
</feature>
<feature type="region of interest" description="Disordered" evidence="13">
    <location>
        <begin position="493"/>
        <end position="526"/>
    </location>
</feature>
<comment type="subunit">
    <text evidence="11">Interacts with MAP1LC3A, MAP1LC3B, MAP1LC3C, GABARAP, GABARAPL1, GABARAPL2. Interacts with VPS29 and VPS35; indicative for an association with retromer CSC subcomplex. MAP1LC3A and VPS29 compete for binding to TBC1D5. Interacts with AP2M1; indicative for an association with the AP2 complex. Interacts with ULK1 and ATG13 (phosphorylated); indicative for an association with the activated ULK1-ATG13-FIP200 complex. Interacts with ATG9A; the interactions seems to be restricted to the AP2-clathrin-associated fraction of ATG9A.</text>
</comment>
<dbReference type="GO" id="GO:0005096">
    <property type="term" value="F:GTPase activator activity"/>
    <property type="evidence" value="ECO:0007669"/>
    <property type="project" value="UniProtKB-KW"/>
</dbReference>
<dbReference type="InterPro" id="IPR035969">
    <property type="entry name" value="Rab-GAP_TBC_sf"/>
</dbReference>
<evidence type="ECO:0000256" key="13">
    <source>
        <dbReference type="SAM" id="MobiDB-lite"/>
    </source>
</evidence>
<dbReference type="Gene3D" id="1.10.8.270">
    <property type="entry name" value="putative rabgap domain of human tbc1 domain family member 14 like domains"/>
    <property type="match status" value="1"/>
</dbReference>
<evidence type="ECO:0000256" key="3">
    <source>
        <dbReference type="ARBA" id="ARBA00022448"/>
    </source>
</evidence>
<evidence type="ECO:0000256" key="12">
    <source>
        <dbReference type="ARBA" id="ARBA00072014"/>
    </source>
</evidence>
<evidence type="ECO:0000256" key="2">
    <source>
        <dbReference type="ARBA" id="ARBA00004608"/>
    </source>
</evidence>
<evidence type="ECO:0000313" key="15">
    <source>
        <dbReference type="Ensembl" id="ENSXMAP00000024408.1"/>
    </source>
</evidence>
<keyword evidence="7" id="KW-0653">Protein transport</keyword>
<dbReference type="GeneTree" id="ENSGT00940000157121"/>
<evidence type="ECO:0000256" key="10">
    <source>
        <dbReference type="ARBA" id="ARBA00023329"/>
    </source>
</evidence>
<dbReference type="AlphaFoldDB" id="A0A3B5PXM3"/>
<keyword evidence="6" id="KW-0967">Endosome</keyword>
<dbReference type="PANTHER" id="PTHR22957">
    <property type="entry name" value="TBC1 DOMAIN FAMILY MEMBER GTPASE-ACTIVATING PROTEIN"/>
    <property type="match status" value="1"/>
</dbReference>
<dbReference type="PROSITE" id="PS50086">
    <property type="entry name" value="TBC_RABGAP"/>
    <property type="match status" value="1"/>
</dbReference>
<dbReference type="SUPFAM" id="SSF47923">
    <property type="entry name" value="Ypt/Rab-GAP domain of gyp1p"/>
    <property type="match status" value="2"/>
</dbReference>
<reference evidence="15" key="3">
    <citation type="submission" date="2025-08" db="UniProtKB">
        <authorList>
            <consortium name="Ensembl"/>
        </authorList>
    </citation>
    <scope>IDENTIFICATION</scope>
    <source>
        <strain evidence="15">JP 163 A</strain>
    </source>
</reference>
<feature type="compositionally biased region" description="Low complexity" evidence="13">
    <location>
        <begin position="493"/>
        <end position="517"/>
    </location>
</feature>
<evidence type="ECO:0000256" key="11">
    <source>
        <dbReference type="ARBA" id="ARBA00062017"/>
    </source>
</evidence>
<protein>
    <recommendedName>
        <fullName evidence="12">TBC1 domain family member 5</fullName>
    </recommendedName>
</protein>
<feature type="compositionally biased region" description="Basic and acidic residues" evidence="13">
    <location>
        <begin position="1"/>
        <end position="13"/>
    </location>
</feature>
<dbReference type="CDD" id="cd09076">
    <property type="entry name" value="L1-EN"/>
    <property type="match status" value="1"/>
</dbReference>
<evidence type="ECO:0000256" key="4">
    <source>
        <dbReference type="ARBA" id="ARBA00022468"/>
    </source>
</evidence>
<sequence length="1076" mass="122147">MQHPNFETRHPLQTDEQQETGFDPLHNFNKNRSRGSLDGSFSSQSESTFLSYRKEWDDLFLNSNYLARIRQAGINGRLRSSRFRSVCWKLYLEVLPEDKGQWIKRTKEHRAQYEKIKEMHITNPRKAAGQQDLVVNNPLSQDEGSLWNKFFQDKELKGMIKQDVFRTFPEICYFQNEDVRTKLTDILFCYGRENEQLLYKQGMHELLAPIVFVLHCDHQAFQHASETASPSDEMKCLLDPAYLEHDAYAMFSQLMETAEPWFSTFEREVRKGKEEMLTSIPFARPQDAGPSVAVVTKVNRIQDQLVKKHDIELHMHLNRLEIAPQIYGIRWVRLLFGREFPLQDLLVVWDALFADSITLDLVDYVFVAMLLYIRDALIASNFQTCLGLLMHYPPIGDINALLQKALFLRDPKNNPRPVNYQFQQNLDYYKTRGADLMNKTRSASTAKAAPLNINKVSSSLLSFGRKLIAPAMSGVPSSVAPINSEVYSSSSSSSYSSSSSFTPPASAPALSHPLAEPSAPPLPQTQVRGQTQNYRLLKSESMPVHLGKDEVSGAVSQGSLPEQTLTDTQGQSSRTVSSSPSAESLSGGRGLSSASPPLPPSRGSDVSCSSPPLSATKKESFFNITRSRSHSKSMGKKEMDEDLEAQVSFLQGQINDLEAMSKYCAKMMNMHICKIQEVILQEHLEKEDEVLISLAGLKQIKDILKGALRFNQSQLEAEENEEITIADDHYTSTAAATETSLDSARHHGERLQGGDGTQSRDFYLDRGASTDEKDEEEEETATTPPEQQETHSDASDVKFWSQQWGDKILFSHGTNRSAGVAICFFRCPGKILSEKADKDGHWVACVLEVDNVPIILLNIYGYNNDQYNRNLLHQITRVIVELTANFPTDHIVVGGDFNLAPDECMDRWPSLLVKETPNPILKEFVSNTKLIDVWRALHSGVKQFTWHKPNGYSRSRIDYWLISATVFECIKETEIANCPLSDHCIINLKLQKLDKSSKPNNYWKFNSMLLTNLEFCQFIKELILNISSDNSIETPILKWEYLKYSIRKYSIKFGQELHRKIKAEETMVIKDLMSLY</sequence>
<feature type="compositionally biased region" description="Polar residues" evidence="13">
    <location>
        <begin position="561"/>
        <end position="576"/>
    </location>
</feature>
<feature type="compositionally biased region" description="Low complexity" evidence="13">
    <location>
        <begin position="577"/>
        <end position="595"/>
    </location>
</feature>
<dbReference type="FunFam" id="1.10.472.80:FF:000010">
    <property type="entry name" value="Putative TBC1 domain family member 5"/>
    <property type="match status" value="1"/>
</dbReference>
<reference evidence="15" key="4">
    <citation type="submission" date="2025-09" db="UniProtKB">
        <authorList>
            <consortium name="Ensembl"/>
        </authorList>
    </citation>
    <scope>IDENTIFICATION</scope>
    <source>
        <strain evidence="15">JP 163 A</strain>
    </source>
</reference>
<keyword evidence="8" id="KW-0072">Autophagy</keyword>
<dbReference type="Gene3D" id="1.10.472.80">
    <property type="entry name" value="Ypt/Rab-GAP domain of gyp1p, domain 3"/>
    <property type="match status" value="1"/>
</dbReference>
<dbReference type="InParanoid" id="A0A3B5PXM3"/>
<evidence type="ECO:0000313" key="16">
    <source>
        <dbReference type="Proteomes" id="UP000002852"/>
    </source>
</evidence>
<keyword evidence="9" id="KW-0472">Membrane</keyword>